<dbReference type="Gene3D" id="1.10.599.10">
    <property type="entry name" value="Aldehyde Ferredoxin Oxidoreductase Protein, subunit A, domain 3"/>
    <property type="match status" value="1"/>
</dbReference>
<dbReference type="InterPro" id="IPR036021">
    <property type="entry name" value="Tungsten_al_ferr_oxy-like_C"/>
</dbReference>
<accession>A0A0F8VS16</accession>
<gene>
    <name evidence="2" type="ORF">LCGC14_3158530</name>
</gene>
<dbReference type="InterPro" id="IPR013984">
    <property type="entry name" value="Ald_Fedxn_OxRdtase_dom2"/>
</dbReference>
<dbReference type="GO" id="GO:0051536">
    <property type="term" value="F:iron-sulfur cluster binding"/>
    <property type="evidence" value="ECO:0007669"/>
    <property type="project" value="InterPro"/>
</dbReference>
<dbReference type="Pfam" id="PF01314">
    <property type="entry name" value="AFOR_C"/>
    <property type="match status" value="1"/>
</dbReference>
<reference evidence="2" key="1">
    <citation type="journal article" date="2015" name="Nature">
        <title>Complex archaea that bridge the gap between prokaryotes and eukaryotes.</title>
        <authorList>
            <person name="Spang A."/>
            <person name="Saw J.H."/>
            <person name="Jorgensen S.L."/>
            <person name="Zaremba-Niedzwiedzka K."/>
            <person name="Martijn J."/>
            <person name="Lind A.E."/>
            <person name="van Eijk R."/>
            <person name="Schleper C."/>
            <person name="Guy L."/>
            <person name="Ettema T.J."/>
        </authorList>
    </citation>
    <scope>NUCLEOTIDE SEQUENCE</scope>
</reference>
<dbReference type="InterPro" id="IPR013985">
    <property type="entry name" value="Ald_Fedxn_OxRdtase_dom3"/>
</dbReference>
<dbReference type="SUPFAM" id="SSF48310">
    <property type="entry name" value="Aldehyde ferredoxin oxidoreductase, C-terminal domains"/>
    <property type="match status" value="1"/>
</dbReference>
<name>A0A0F8VS16_9ZZZZ</name>
<sequence>RRILKGKKVTFSRPEHQTTFALGSLLENGGTEDVIQANLLCDKYGLDCISAGVTIAFAMECFQRNILTKKDTDGLDIRWGNSSTINKLIEMIAFREGLGDLLAEGSRLAAEKIGRDSQKYAMHVKGLEIPGYDPRGAKGIGLNYATATRGADHNDGWTIAEELYVEGVDRLSMEGKGELTKEIQDKSKTIDSAIFCMFALDFGYTLEFISTCITSMTGMKMSPEKILKIGERISNLERLFALREGFRGKKDDVVPSRFINEGLPSGASEGEKLDLETLLKDYYRARNWDEEGFPTENKLRDLGLEKYLDLVK</sequence>
<feature type="non-terminal residue" evidence="2">
    <location>
        <position position="1"/>
    </location>
</feature>
<dbReference type="GO" id="GO:0009055">
    <property type="term" value="F:electron transfer activity"/>
    <property type="evidence" value="ECO:0007669"/>
    <property type="project" value="InterPro"/>
</dbReference>
<feature type="domain" description="Aldehyde ferredoxin oxidoreductase C-terminal" evidence="1">
    <location>
        <begin position="9"/>
        <end position="304"/>
    </location>
</feature>
<proteinExistence type="predicted"/>
<dbReference type="GO" id="GO:0016625">
    <property type="term" value="F:oxidoreductase activity, acting on the aldehyde or oxo group of donors, iron-sulfur protein as acceptor"/>
    <property type="evidence" value="ECO:0007669"/>
    <property type="project" value="InterPro"/>
</dbReference>
<dbReference type="PANTHER" id="PTHR30038:SF0">
    <property type="entry name" value="TUNGSTEN-CONTAINING ALDEHYDE FERREDOXIN OXIDOREDUCTASE"/>
    <property type="match status" value="1"/>
</dbReference>
<evidence type="ECO:0000313" key="2">
    <source>
        <dbReference type="EMBL" id="KKK47107.1"/>
    </source>
</evidence>
<dbReference type="EMBL" id="LAZR01069746">
    <property type="protein sequence ID" value="KKK47107.1"/>
    <property type="molecule type" value="Genomic_DNA"/>
</dbReference>
<dbReference type="Gene3D" id="1.10.569.10">
    <property type="entry name" value="Aldehyde Ferredoxin Oxidoreductase Protein, subunit A, domain 2"/>
    <property type="match status" value="1"/>
</dbReference>
<dbReference type="PANTHER" id="PTHR30038">
    <property type="entry name" value="ALDEHYDE FERREDOXIN OXIDOREDUCTASE"/>
    <property type="match status" value="1"/>
</dbReference>
<organism evidence="2">
    <name type="scientific">marine sediment metagenome</name>
    <dbReference type="NCBI Taxonomy" id="412755"/>
    <lineage>
        <taxon>unclassified sequences</taxon>
        <taxon>metagenomes</taxon>
        <taxon>ecological metagenomes</taxon>
    </lineage>
</organism>
<protein>
    <recommendedName>
        <fullName evidence="1">Aldehyde ferredoxin oxidoreductase C-terminal domain-containing protein</fullName>
    </recommendedName>
</protein>
<dbReference type="AlphaFoldDB" id="A0A0F8VS16"/>
<dbReference type="InterPro" id="IPR051919">
    <property type="entry name" value="W-dependent_AOR"/>
</dbReference>
<comment type="caution">
    <text evidence="2">The sequence shown here is derived from an EMBL/GenBank/DDBJ whole genome shotgun (WGS) entry which is preliminary data.</text>
</comment>
<evidence type="ECO:0000259" key="1">
    <source>
        <dbReference type="Pfam" id="PF01314"/>
    </source>
</evidence>
<dbReference type="InterPro" id="IPR001203">
    <property type="entry name" value="OxRdtase_Ald_Fedxn_C"/>
</dbReference>